<proteinExistence type="predicted"/>
<organism evidence="1 2">
    <name type="scientific">Rhododendron molle</name>
    <name type="common">Chinese azalea</name>
    <name type="synonym">Azalea mollis</name>
    <dbReference type="NCBI Taxonomy" id="49168"/>
    <lineage>
        <taxon>Eukaryota</taxon>
        <taxon>Viridiplantae</taxon>
        <taxon>Streptophyta</taxon>
        <taxon>Embryophyta</taxon>
        <taxon>Tracheophyta</taxon>
        <taxon>Spermatophyta</taxon>
        <taxon>Magnoliopsida</taxon>
        <taxon>eudicotyledons</taxon>
        <taxon>Gunneridae</taxon>
        <taxon>Pentapetalae</taxon>
        <taxon>asterids</taxon>
        <taxon>Ericales</taxon>
        <taxon>Ericaceae</taxon>
        <taxon>Ericoideae</taxon>
        <taxon>Rhodoreae</taxon>
        <taxon>Rhododendron</taxon>
    </lineage>
</organism>
<gene>
    <name evidence="1" type="ORF">RHMOL_Rhmol13G0179500</name>
</gene>
<name>A0ACC0L8W1_RHOML</name>
<sequence>MAREAEWIAQHEQMAINPLDGFSLYMLFQQPQPQVPEEEYFWDPEPVWQFPVDSFELLQGYISPEHMTHFSEDDLVQKETRVLGECFLPSTINRLVASVADPAYDPVLNIIDEDQPRPVVFPPKDCSVMVTGLVPPADLWNMDEIVDVQVGAEVWAVNCSLAEGGLWDVPFTTNSEPAREVAAIPNLNFWDSLLMKDLAKDLGLNTEAPVAALPTDKGKRKLGEVPSDLWDVNQDPQAMPSLGNVLNVTRSGRIFQPVNLQAGTSSNPSNQRNESIPFLPKKLCHTLTHLEVQANVTPEAMVSLILPPTAKHTVVFTDKDLPIEGTDHVTPQADYWPNTLILTHKPHHMAQKLKHKVLVVAYKEDGTPVLGIMHGEKDVDLGGFSFDTFGSVLAINVDGDFLISFVAMDIMLRMSYFPGLGLGIHQQGVPEFPTFPSSEGCFGLGYFVREVGNAAYTRQSEPFINPETGELLPGFEVFADDTWSESDDKPARIEFKRKLNQPKAKTDWLGTFDQGSLELFFQKFSQVGLAKEAEEAEVLMLGPDALEDPTALISEAKGSVKNCIFKPRLTCIDDTSESESESTFISSLTLLYLATRWGLMK</sequence>
<evidence type="ECO:0000313" key="1">
    <source>
        <dbReference type="EMBL" id="KAI8524817.1"/>
    </source>
</evidence>
<evidence type="ECO:0000313" key="2">
    <source>
        <dbReference type="Proteomes" id="UP001062846"/>
    </source>
</evidence>
<accession>A0ACC0L8W1</accession>
<comment type="caution">
    <text evidence="1">The sequence shown here is derived from an EMBL/GenBank/DDBJ whole genome shotgun (WGS) entry which is preliminary data.</text>
</comment>
<dbReference type="EMBL" id="CM046400">
    <property type="protein sequence ID" value="KAI8524817.1"/>
    <property type="molecule type" value="Genomic_DNA"/>
</dbReference>
<keyword evidence="2" id="KW-1185">Reference proteome</keyword>
<dbReference type="Proteomes" id="UP001062846">
    <property type="component" value="Chromosome 13"/>
</dbReference>
<protein>
    <submittedName>
        <fullName evidence="1">Uncharacterized protein</fullName>
    </submittedName>
</protein>
<reference evidence="1" key="1">
    <citation type="submission" date="2022-02" db="EMBL/GenBank/DDBJ databases">
        <title>Plant Genome Project.</title>
        <authorList>
            <person name="Zhang R.-G."/>
        </authorList>
    </citation>
    <scope>NUCLEOTIDE SEQUENCE</scope>
    <source>
        <strain evidence="1">AT1</strain>
    </source>
</reference>